<dbReference type="EMBL" id="PGFH01000001">
    <property type="protein sequence ID" value="PJJ82558.1"/>
    <property type="molecule type" value="Genomic_DNA"/>
</dbReference>
<gene>
    <name evidence="1" type="ORF">CLV85_1760</name>
</gene>
<keyword evidence="2" id="KW-1185">Reference proteome</keyword>
<proteinExistence type="predicted"/>
<evidence type="ECO:0000313" key="2">
    <source>
        <dbReference type="Proteomes" id="UP000231742"/>
    </source>
</evidence>
<dbReference type="AlphaFoldDB" id="A0A2M9DAE0"/>
<dbReference type="Proteomes" id="UP000231742">
    <property type="component" value="Unassembled WGS sequence"/>
</dbReference>
<accession>A0A2M9DAE0</accession>
<organism evidence="1 2">
    <name type="scientific">Salinibacterium amurskyense</name>
    <dbReference type="NCBI Taxonomy" id="205941"/>
    <lineage>
        <taxon>Bacteria</taxon>
        <taxon>Bacillati</taxon>
        <taxon>Actinomycetota</taxon>
        <taxon>Actinomycetes</taxon>
        <taxon>Micrococcales</taxon>
        <taxon>Microbacteriaceae</taxon>
        <taxon>Salinibacterium</taxon>
    </lineage>
</organism>
<dbReference type="PANTHER" id="PTHR34724">
    <property type="entry name" value="OS12G0596101 PROTEIN"/>
    <property type="match status" value="1"/>
</dbReference>
<dbReference type="PANTHER" id="PTHR34724:SF2">
    <property type="entry name" value="OS12G0596101 PROTEIN"/>
    <property type="match status" value="1"/>
</dbReference>
<sequence length="61" mass="6633">MCRAVTCRICGKTTWAGCGEHIQSVKRSVPASNWCNGKHSQSEIDASKATQGGFFARLFGR</sequence>
<protein>
    <submittedName>
        <fullName evidence="1">Uncharacterized protein</fullName>
    </submittedName>
</protein>
<reference evidence="1 2" key="1">
    <citation type="submission" date="2017-11" db="EMBL/GenBank/DDBJ databases">
        <title>Genomic Encyclopedia of Archaeal and Bacterial Type Strains, Phase II (KMG-II): From Individual Species to Whole Genera.</title>
        <authorList>
            <person name="Goeker M."/>
        </authorList>
    </citation>
    <scope>NUCLEOTIDE SEQUENCE [LARGE SCALE GENOMIC DNA]</scope>
    <source>
        <strain evidence="1 2">DSM 16400</strain>
    </source>
</reference>
<name>A0A2M9DAE0_9MICO</name>
<dbReference type="RefSeq" id="WP_100389142.1">
    <property type="nucleotide sequence ID" value="NZ_BMZU01000001.1"/>
</dbReference>
<comment type="caution">
    <text evidence="1">The sequence shown here is derived from an EMBL/GenBank/DDBJ whole genome shotgun (WGS) entry which is preliminary data.</text>
</comment>
<evidence type="ECO:0000313" key="1">
    <source>
        <dbReference type="EMBL" id="PJJ82558.1"/>
    </source>
</evidence>